<feature type="signal peptide" evidence="2">
    <location>
        <begin position="1"/>
        <end position="27"/>
    </location>
</feature>
<keyword evidence="2" id="KW-0732">Signal</keyword>
<feature type="compositionally biased region" description="Acidic residues" evidence="1">
    <location>
        <begin position="633"/>
        <end position="645"/>
    </location>
</feature>
<feature type="compositionally biased region" description="Basic and acidic residues" evidence="1">
    <location>
        <begin position="653"/>
        <end position="663"/>
    </location>
</feature>
<feature type="region of interest" description="Disordered" evidence="1">
    <location>
        <begin position="25"/>
        <end position="45"/>
    </location>
</feature>
<evidence type="ECO:0000256" key="2">
    <source>
        <dbReference type="SAM" id="SignalP"/>
    </source>
</evidence>
<feature type="compositionally biased region" description="Low complexity" evidence="1">
    <location>
        <begin position="571"/>
        <end position="581"/>
    </location>
</feature>
<name>A0A4R7UW07_9PSEU</name>
<accession>A0A4R7UW07</accession>
<proteinExistence type="predicted"/>
<feature type="compositionally biased region" description="Acidic residues" evidence="1">
    <location>
        <begin position="558"/>
        <end position="570"/>
    </location>
</feature>
<feature type="compositionally biased region" description="Basic and acidic residues" evidence="1">
    <location>
        <begin position="671"/>
        <end position="683"/>
    </location>
</feature>
<evidence type="ECO:0000256" key="1">
    <source>
        <dbReference type="SAM" id="MobiDB-lite"/>
    </source>
</evidence>
<protein>
    <submittedName>
        <fullName evidence="3">Uncharacterized protein</fullName>
    </submittedName>
</protein>
<gene>
    <name evidence="3" type="ORF">CLV71_12269</name>
</gene>
<comment type="caution">
    <text evidence="3">The sequence shown here is derived from an EMBL/GenBank/DDBJ whole genome shotgun (WGS) entry which is preliminary data.</text>
</comment>
<keyword evidence="4" id="KW-1185">Reference proteome</keyword>
<feature type="compositionally biased region" description="Acidic residues" evidence="1">
    <location>
        <begin position="541"/>
        <end position="550"/>
    </location>
</feature>
<reference evidence="3 4" key="1">
    <citation type="submission" date="2019-03" db="EMBL/GenBank/DDBJ databases">
        <title>Genomic Encyclopedia of Archaeal and Bacterial Type Strains, Phase II (KMG-II): from individual species to whole genera.</title>
        <authorList>
            <person name="Goeker M."/>
        </authorList>
    </citation>
    <scope>NUCLEOTIDE SEQUENCE [LARGE SCALE GENOMIC DNA]</scope>
    <source>
        <strain evidence="3 4">DSM 45499</strain>
    </source>
</reference>
<feature type="region of interest" description="Disordered" evidence="1">
    <location>
        <begin position="527"/>
        <end position="683"/>
    </location>
</feature>
<feature type="chain" id="PRO_5020719726" evidence="2">
    <location>
        <begin position="28"/>
        <end position="683"/>
    </location>
</feature>
<dbReference type="Proteomes" id="UP000294927">
    <property type="component" value="Unassembled WGS sequence"/>
</dbReference>
<dbReference type="EMBL" id="SOCP01000022">
    <property type="protein sequence ID" value="TDV40680.1"/>
    <property type="molecule type" value="Genomic_DNA"/>
</dbReference>
<evidence type="ECO:0000313" key="4">
    <source>
        <dbReference type="Proteomes" id="UP000294927"/>
    </source>
</evidence>
<evidence type="ECO:0000313" key="3">
    <source>
        <dbReference type="EMBL" id="TDV40680.1"/>
    </source>
</evidence>
<feature type="compositionally biased region" description="Low complexity" evidence="1">
    <location>
        <begin position="589"/>
        <end position="604"/>
    </location>
</feature>
<feature type="region of interest" description="Disordered" evidence="1">
    <location>
        <begin position="123"/>
        <end position="157"/>
    </location>
</feature>
<organism evidence="3 4">
    <name type="scientific">Actinophytocola oryzae</name>
    <dbReference type="NCBI Taxonomy" id="502181"/>
    <lineage>
        <taxon>Bacteria</taxon>
        <taxon>Bacillati</taxon>
        <taxon>Actinomycetota</taxon>
        <taxon>Actinomycetes</taxon>
        <taxon>Pseudonocardiales</taxon>
        <taxon>Pseudonocardiaceae</taxon>
    </lineage>
</organism>
<feature type="region of interest" description="Disordered" evidence="1">
    <location>
        <begin position="466"/>
        <end position="486"/>
    </location>
</feature>
<dbReference type="AlphaFoldDB" id="A0A4R7UW07"/>
<sequence length="683" mass="68645">MRGRLLAATAVGLTGLVLGFSAAPANAQPTTPIPTPADSGSPGMSSPVGVVPSGHAVGDAGTSLGILRVLPNSAPTKAIQPGLEDKLPRQSAAELGFGLASAQVNSEAYLSFERSVAQAAPGGLAVQGGSPQAPGALSQTASPDNPQPVHSGLTLPSTPLDSVVRASGLTGQVHARWSDTDGPCVGTIADSTTEIASLSLLNTIPTLPAVNDLSGLLDSPADPNTDAAIVEGLKRLAGPLSTLGGVLSGGSRPAADGAGSLVSLPNTLSARSVVRLVDIPGSANKAVQSTSTMQVANVKLLAGTPFEIQIRVVSQPTLQVTSTGDESTSNVAYTAPVLAVEQGGRSLGQLDAAHPKLDIPVGIPLAAGAPNLPIIGDLLSNGQQATAALQRLDLGVIRLGVAQLDQRGMAMTAPFKGFQLGATARMLDLQVLPTQALGLPNLPSALAQVALGEQVARAYAPAGGVVCRTSEQPPPPPTPKPQGRAPMELAYTTMAYKTIPLFWTGTAMLLIGVVLVAALPRLRVLVPVGPDESGEPRDGTDEGPVDEADTADASAPDSESETPDAAEEDPATGPADAADTGADADEADAGGAEADAGSDGAHAANTQVDASGAEAHATDADTDTEADARAADTEVDDTEVDDTEVEASGADAADTRVEARAADTEVDAEVTDAREADEDRRRS</sequence>